<sequence length="249" mass="28770">MAQKSLSRKRHNSPLDPHDCPRKRLKLEKPVHHSSHGMTTRSRAKIFRLLDLPPELRNRIYEFLLQDEEEIPLQDVKLPSFLKVNRQVFAEATPLFFAINTFTHNVRSNWCVRASHHHNEVHVHFKKTGRLDLPVDCLLSCNKPMSRLAHFCDVIFRIDCCCCQTGIKIADARFGNYRGTPTITATVTRRLEDLETKAALDEMFAAVDSRLRSVVTAECESFRGWTIQDLHQMAHCFRTPTKPKQEGKV</sequence>
<feature type="region of interest" description="Disordered" evidence="1">
    <location>
        <begin position="1"/>
        <end position="39"/>
    </location>
</feature>
<dbReference type="PANTHER" id="PTHR42085">
    <property type="entry name" value="F-BOX DOMAIN-CONTAINING PROTEIN"/>
    <property type="match status" value="1"/>
</dbReference>
<evidence type="ECO:0000313" key="2">
    <source>
        <dbReference type="EMBL" id="KAF2724348.1"/>
    </source>
</evidence>
<comment type="caution">
    <text evidence="2">The sequence shown here is derived from an EMBL/GenBank/DDBJ whole genome shotgun (WGS) entry which is preliminary data.</text>
</comment>
<dbReference type="OrthoDB" id="5413827at2759"/>
<organism evidence="2 3">
    <name type="scientific">Polychaeton citri CBS 116435</name>
    <dbReference type="NCBI Taxonomy" id="1314669"/>
    <lineage>
        <taxon>Eukaryota</taxon>
        <taxon>Fungi</taxon>
        <taxon>Dikarya</taxon>
        <taxon>Ascomycota</taxon>
        <taxon>Pezizomycotina</taxon>
        <taxon>Dothideomycetes</taxon>
        <taxon>Dothideomycetidae</taxon>
        <taxon>Capnodiales</taxon>
        <taxon>Capnodiaceae</taxon>
        <taxon>Polychaeton</taxon>
    </lineage>
</organism>
<keyword evidence="3" id="KW-1185">Reference proteome</keyword>
<reference evidence="2" key="1">
    <citation type="journal article" date="2020" name="Stud. Mycol.">
        <title>101 Dothideomycetes genomes: a test case for predicting lifestyles and emergence of pathogens.</title>
        <authorList>
            <person name="Haridas S."/>
            <person name="Albert R."/>
            <person name="Binder M."/>
            <person name="Bloem J."/>
            <person name="Labutti K."/>
            <person name="Salamov A."/>
            <person name="Andreopoulos B."/>
            <person name="Baker S."/>
            <person name="Barry K."/>
            <person name="Bills G."/>
            <person name="Bluhm B."/>
            <person name="Cannon C."/>
            <person name="Castanera R."/>
            <person name="Culley D."/>
            <person name="Daum C."/>
            <person name="Ezra D."/>
            <person name="Gonzalez J."/>
            <person name="Henrissat B."/>
            <person name="Kuo A."/>
            <person name="Liang C."/>
            <person name="Lipzen A."/>
            <person name="Lutzoni F."/>
            <person name="Magnuson J."/>
            <person name="Mondo S."/>
            <person name="Nolan M."/>
            <person name="Ohm R."/>
            <person name="Pangilinan J."/>
            <person name="Park H.-J."/>
            <person name="Ramirez L."/>
            <person name="Alfaro M."/>
            <person name="Sun H."/>
            <person name="Tritt A."/>
            <person name="Yoshinaga Y."/>
            <person name="Zwiers L.-H."/>
            <person name="Turgeon B."/>
            <person name="Goodwin S."/>
            <person name="Spatafora J."/>
            <person name="Crous P."/>
            <person name="Grigoriev I."/>
        </authorList>
    </citation>
    <scope>NUCLEOTIDE SEQUENCE</scope>
    <source>
        <strain evidence="2">CBS 116435</strain>
    </source>
</reference>
<name>A0A9P4UT39_9PEZI</name>
<dbReference type="EMBL" id="MU003772">
    <property type="protein sequence ID" value="KAF2724348.1"/>
    <property type="molecule type" value="Genomic_DNA"/>
</dbReference>
<dbReference type="AlphaFoldDB" id="A0A9P4UT39"/>
<feature type="compositionally biased region" description="Basic residues" evidence="1">
    <location>
        <begin position="1"/>
        <end position="12"/>
    </location>
</feature>
<evidence type="ECO:0000313" key="3">
    <source>
        <dbReference type="Proteomes" id="UP000799441"/>
    </source>
</evidence>
<proteinExistence type="predicted"/>
<accession>A0A9P4UT39</accession>
<evidence type="ECO:0000256" key="1">
    <source>
        <dbReference type="SAM" id="MobiDB-lite"/>
    </source>
</evidence>
<protein>
    <recommendedName>
        <fullName evidence="4">F-box domain-containing protein</fullName>
    </recommendedName>
</protein>
<evidence type="ECO:0008006" key="4">
    <source>
        <dbReference type="Google" id="ProtNLM"/>
    </source>
</evidence>
<dbReference type="Proteomes" id="UP000799441">
    <property type="component" value="Unassembled WGS sequence"/>
</dbReference>
<dbReference type="InterPro" id="IPR038883">
    <property type="entry name" value="AN11006-like"/>
</dbReference>
<gene>
    <name evidence="2" type="ORF">K431DRAFT_291849</name>
</gene>
<dbReference type="PANTHER" id="PTHR42085:SF2">
    <property type="entry name" value="F-BOX DOMAIN-CONTAINING PROTEIN"/>
    <property type="match status" value="1"/>
</dbReference>
<feature type="compositionally biased region" description="Basic and acidic residues" evidence="1">
    <location>
        <begin position="16"/>
        <end position="31"/>
    </location>
</feature>